<dbReference type="InterPro" id="IPR017900">
    <property type="entry name" value="4Fe4S_Fe_S_CS"/>
</dbReference>
<dbReference type="GO" id="GO:0016491">
    <property type="term" value="F:oxidoreductase activity"/>
    <property type="evidence" value="ECO:0007669"/>
    <property type="project" value="UniProtKB-ARBA"/>
</dbReference>
<protein>
    <submittedName>
        <fullName evidence="8">Glycolate oxidase iron-sulfur subunit</fullName>
    </submittedName>
</protein>
<reference evidence="9" key="1">
    <citation type="submission" date="2016-10" db="EMBL/GenBank/DDBJ databases">
        <authorList>
            <person name="Varghese N."/>
            <person name="Submissions S."/>
        </authorList>
    </citation>
    <scope>NUCLEOTIDE SEQUENCE [LARGE SCALE GENOMIC DNA]</scope>
    <source>
        <strain evidence="9">DSM 45419</strain>
    </source>
</reference>
<dbReference type="PANTHER" id="PTHR32479:SF17">
    <property type="entry name" value="GLYCOLATE OXIDASE IRON-SULFUR SUBUNIT"/>
    <property type="match status" value="1"/>
</dbReference>
<proteinExistence type="predicted"/>
<dbReference type="Pfam" id="PF13183">
    <property type="entry name" value="Fer4_8"/>
    <property type="match status" value="1"/>
</dbReference>
<dbReference type="AlphaFoldDB" id="A0A1G9XKX8"/>
<keyword evidence="3" id="KW-0677">Repeat</keyword>
<dbReference type="STRING" id="1137991.SAMN05660642_03755"/>
<keyword evidence="5" id="KW-0411">Iron-sulfur</keyword>
<dbReference type="InterPro" id="IPR009051">
    <property type="entry name" value="Helical_ferredxn"/>
</dbReference>
<evidence type="ECO:0000256" key="3">
    <source>
        <dbReference type="ARBA" id="ARBA00022737"/>
    </source>
</evidence>
<evidence type="ECO:0000256" key="2">
    <source>
        <dbReference type="ARBA" id="ARBA00022723"/>
    </source>
</evidence>
<dbReference type="Pfam" id="PF02754">
    <property type="entry name" value="CCG"/>
    <property type="match status" value="2"/>
</dbReference>
<feature type="domain" description="4Fe-4S ferredoxin-type" evidence="7">
    <location>
        <begin position="104"/>
        <end position="132"/>
    </location>
</feature>
<dbReference type="PANTHER" id="PTHR32479">
    <property type="entry name" value="GLYCOLATE OXIDASE IRON-SULFUR SUBUNIT"/>
    <property type="match status" value="1"/>
</dbReference>
<keyword evidence="1" id="KW-0004">4Fe-4S</keyword>
<evidence type="ECO:0000313" key="8">
    <source>
        <dbReference type="EMBL" id="SDM97434.1"/>
    </source>
</evidence>
<evidence type="ECO:0000259" key="7">
    <source>
        <dbReference type="PROSITE" id="PS51379"/>
    </source>
</evidence>
<dbReference type="NCBIfam" id="NF008434">
    <property type="entry name" value="PRK11274.1"/>
    <property type="match status" value="1"/>
</dbReference>
<dbReference type="PROSITE" id="PS51379">
    <property type="entry name" value="4FE4S_FER_2"/>
    <property type="match status" value="2"/>
</dbReference>
<dbReference type="GO" id="GO:0046872">
    <property type="term" value="F:metal ion binding"/>
    <property type="evidence" value="ECO:0007669"/>
    <property type="project" value="UniProtKB-KW"/>
</dbReference>
<evidence type="ECO:0000256" key="4">
    <source>
        <dbReference type="ARBA" id="ARBA00023004"/>
    </source>
</evidence>
<feature type="domain" description="4Fe-4S ferredoxin-type" evidence="7">
    <location>
        <begin position="153"/>
        <end position="176"/>
    </location>
</feature>
<evidence type="ECO:0000256" key="1">
    <source>
        <dbReference type="ARBA" id="ARBA00022485"/>
    </source>
</evidence>
<evidence type="ECO:0000313" key="9">
    <source>
        <dbReference type="Proteomes" id="UP000198680"/>
    </source>
</evidence>
<dbReference type="GO" id="GO:0051539">
    <property type="term" value="F:4 iron, 4 sulfur cluster binding"/>
    <property type="evidence" value="ECO:0007669"/>
    <property type="project" value="UniProtKB-KW"/>
</dbReference>
<keyword evidence="2" id="KW-0479">Metal-binding</keyword>
<dbReference type="RefSeq" id="WP_175479631.1">
    <property type="nucleotide sequence ID" value="NZ_FNHE01000010.1"/>
</dbReference>
<gene>
    <name evidence="8" type="ORF">SAMN05660642_03755</name>
</gene>
<dbReference type="PROSITE" id="PS00198">
    <property type="entry name" value="4FE4S_FER_1"/>
    <property type="match status" value="1"/>
</dbReference>
<accession>A0A1G9XKX8</accession>
<feature type="region of interest" description="Disordered" evidence="6">
    <location>
        <begin position="1"/>
        <end position="54"/>
    </location>
</feature>
<name>A0A1G9XKX8_9ACTN</name>
<sequence>MTEITPGSHDRGDSPPPGSPGASPNVGPVRDSVADLPPDSPTGAVRGADEAPAAVVGARRPLDIGQDIDLPAGTGAATVGTPTLLGVPTTRQAVQPAFDEHHPPDPALIGDCVHCGFCLPTCPTYVLWGEEMDSPRGRIYLMKEALEGEPLDDSMVRHFDQCLGCMACVTACPSGVQYDKLIEATRPQIERRYRRSRAEKFYRDLIYNLFPYPKRLRALRGPLRAYQASRLGSLLTRSGLMSKLPGPLMAMESLAPKLGPVERVPERTPAVGQRRAVVGLLAGCVQGTFFPDVNAATVRVLAAEGCDVIVPRSQGCCGALPGHGGREEQALDFAKRTIETFERAGVDHVILNAAGCGSNVKEYGHQLRDEPEWAERAEALAKKARDISEFIVELGPVAERHPLPMTVAYQDACHLAHAQGIREEPRKVLRGIPGVELRQLTEAELCCGSAGTYNMLQPEPARELGERKAAAVLATGADLMVTANPGCWMQVATTLARMGKRMPVAHTVQVLDASIRGVPVEELLDRALNGPGTALARPVATDG</sequence>
<dbReference type="SUPFAM" id="SSF54862">
    <property type="entry name" value="4Fe-4S ferredoxins"/>
    <property type="match status" value="1"/>
</dbReference>
<evidence type="ECO:0000256" key="6">
    <source>
        <dbReference type="SAM" id="MobiDB-lite"/>
    </source>
</evidence>
<organism evidence="8 9">
    <name type="scientific">Geodermatophilus siccatus</name>
    <dbReference type="NCBI Taxonomy" id="1137991"/>
    <lineage>
        <taxon>Bacteria</taxon>
        <taxon>Bacillati</taxon>
        <taxon>Actinomycetota</taxon>
        <taxon>Actinomycetes</taxon>
        <taxon>Geodermatophilales</taxon>
        <taxon>Geodermatophilaceae</taxon>
        <taxon>Geodermatophilus</taxon>
    </lineage>
</organism>
<dbReference type="Proteomes" id="UP000198680">
    <property type="component" value="Unassembled WGS sequence"/>
</dbReference>
<dbReference type="Gene3D" id="1.10.1060.10">
    <property type="entry name" value="Alpha-helical ferredoxin"/>
    <property type="match status" value="1"/>
</dbReference>
<keyword evidence="4" id="KW-0408">Iron</keyword>
<keyword evidence="9" id="KW-1185">Reference proteome</keyword>
<dbReference type="EMBL" id="FNHE01000010">
    <property type="protein sequence ID" value="SDM97434.1"/>
    <property type="molecule type" value="Genomic_DNA"/>
</dbReference>
<dbReference type="InterPro" id="IPR017896">
    <property type="entry name" value="4Fe4S_Fe-S-bd"/>
</dbReference>
<evidence type="ECO:0000256" key="5">
    <source>
        <dbReference type="ARBA" id="ARBA00023014"/>
    </source>
</evidence>
<dbReference type="InterPro" id="IPR004017">
    <property type="entry name" value="Cys_rich_dom"/>
</dbReference>